<dbReference type="RefSeq" id="WP_309853133.1">
    <property type="nucleotide sequence ID" value="NZ_JAVDQJ010000004.1"/>
</dbReference>
<comment type="caution">
    <text evidence="1">The sequence shown here is derived from an EMBL/GenBank/DDBJ whole genome shotgun (WGS) entry which is preliminary data.</text>
</comment>
<organism evidence="1 2">
    <name type="scientific">Deinococcus soli</name>
    <name type="common">ex Cha et al. 2016</name>
    <dbReference type="NCBI Taxonomy" id="1309411"/>
    <lineage>
        <taxon>Bacteria</taxon>
        <taxon>Thermotogati</taxon>
        <taxon>Deinococcota</taxon>
        <taxon>Deinococci</taxon>
        <taxon>Deinococcales</taxon>
        <taxon>Deinococcaceae</taxon>
        <taxon>Deinococcus</taxon>
    </lineage>
</organism>
<dbReference type="EMBL" id="JAVDQK010000005">
    <property type="protein sequence ID" value="MDR6218657.1"/>
    <property type="molecule type" value="Genomic_DNA"/>
</dbReference>
<accession>A0AAE3XDT3</accession>
<evidence type="ECO:0000313" key="1">
    <source>
        <dbReference type="EMBL" id="MDR6218657.1"/>
    </source>
</evidence>
<dbReference type="GO" id="GO:0032259">
    <property type="term" value="P:methylation"/>
    <property type="evidence" value="ECO:0007669"/>
    <property type="project" value="UniProtKB-KW"/>
</dbReference>
<dbReference type="AlphaFoldDB" id="A0AAE3XDT3"/>
<proteinExistence type="predicted"/>
<dbReference type="SUPFAM" id="SSF53335">
    <property type="entry name" value="S-adenosyl-L-methionine-dependent methyltransferases"/>
    <property type="match status" value="1"/>
</dbReference>
<keyword evidence="1" id="KW-0489">Methyltransferase</keyword>
<dbReference type="GO" id="GO:0008168">
    <property type="term" value="F:methyltransferase activity"/>
    <property type="evidence" value="ECO:0007669"/>
    <property type="project" value="UniProtKB-KW"/>
</dbReference>
<reference evidence="1" key="1">
    <citation type="submission" date="2023-07" db="EMBL/GenBank/DDBJ databases">
        <title>Sorghum-associated microbial communities from plants grown in Nebraska, USA.</title>
        <authorList>
            <person name="Schachtman D."/>
        </authorList>
    </citation>
    <scope>NUCLEOTIDE SEQUENCE</scope>
    <source>
        <strain evidence="1">BE330</strain>
    </source>
</reference>
<dbReference type="Proteomes" id="UP001185331">
    <property type="component" value="Unassembled WGS sequence"/>
</dbReference>
<dbReference type="InterPro" id="IPR029063">
    <property type="entry name" value="SAM-dependent_MTases_sf"/>
</dbReference>
<gene>
    <name evidence="1" type="ORF">J2Y00_002254</name>
</gene>
<sequence>MTTLTPPRPDIHALLSAAEAVYRAAGVRGLHDLRVTFTPSGLHLAVTPSRALTDGDRDALSGALRAACPADLTVDTEFGAPVERGNEDIADLPGYLRDLRGSLPDKRRVCTLRPGTQYLDYGCADGSLLAELAPLHPGAALCGYDLSPVMVQAARTAHPEVPAHTTFTRAFAHLVPGVRRSVVLSSVIHEVLSRSTPEQQAAFWVRVSLFDQVIIRDMAVTGDADGPPDAADAEAVRRVADPRLLAAFEARYGPVTGSRRALAHFMLKARYPQNFEAELDENYLALSVDHLSAHLSGPYETAHRVHRALPFLDEEARRVYGVGYPCATHLELILERPA</sequence>
<keyword evidence="1" id="KW-0808">Transferase</keyword>
<dbReference type="Gene3D" id="3.40.50.150">
    <property type="entry name" value="Vaccinia Virus protein VP39"/>
    <property type="match status" value="1"/>
</dbReference>
<protein>
    <submittedName>
        <fullName evidence="1">SAM-dependent methyltransferase</fullName>
    </submittedName>
</protein>
<name>A0AAE3XDT3_9DEIO</name>
<evidence type="ECO:0000313" key="2">
    <source>
        <dbReference type="Proteomes" id="UP001185331"/>
    </source>
</evidence>